<dbReference type="InterPro" id="IPR051553">
    <property type="entry name" value="Ran_GTPase-activating"/>
</dbReference>
<dbReference type="Proteomes" id="UP001629523">
    <property type="component" value="Unassembled WGS sequence"/>
</dbReference>
<evidence type="ECO:0000313" key="1">
    <source>
        <dbReference type="EMBL" id="MFM1347573.1"/>
    </source>
</evidence>
<sequence>MNIKRDDEISALDYKLSITAESGASANGIDKNSATATLSRDGELLIGENLLFIITGHAKFTDGTQVLSAQTNVTGRYTAYFTNTVEESVTITVILNKDASVMDQAISVFGHTAQQYPAPSLREANLGQINPDSISTGTVHVDISPYENMKDGDVIVLNWMGILADGNSGPVTRPSHIVTLSDVGNMISFSVNVTNYLVPYNNGGVLTLGYSVNNINSLTTDVVVGNSVGDILPPPIIEEAIDGILDLDEIDEVVTLTVPVYPEMATGDLLTYFWKGIKADGTPGVILHDGLHVPASMVGRQISFTLYSASAVVPYDNGQVEVWYQVETNNSERTSLHQTYSVGEPLGLPAPIVIEAVEGDIDPANIIDYAHIHIRYPELHGGDVLQALWQGYDKEGNAGSLYKPALHVVTNSEAALGYVEARIPRTQITTYLDGRALVSYELTRYSGTSTITSDITIYNIRSQVSSGDLWVVGGRTPVAYDFGPGQQALAALNKSTRGYLNARWQYEGENSSIEGERFTDISPEKTLIVSVGNQIERLRPANVIGTAHETYSYNAITARLDDHSVVAWGYSGAGGTVPGAISTLRDIVSVNATWKAFAAIRQDKSVVAWGESGYGGVVSSAVASLRDITALAATGAAFAVLRADGSIAAWGNTSQGGNASSVSQLRNAIKLASTRYAFAALTSDGSVVAWGDVNYGGSVPGAINVLRDITRLNSTHAAFAALRLDGSVVTWGYSSYGGNSSAVSHLRDITHIQGTQSAFAALRQDGSVAAWGDTNYGGSVPAAISSLRDIVCLASTRYAFAALRTDGSVVAWGYGPYGASVPETIRNLRDIISLSATAYAFCGLRADGSVVAWGYANYGGDYSKVTGLRDIRSVTSSATSFSALGNDGTVSVWGAAPSGTQSNVPTGVAGHISYAQPLQKKIIS</sequence>
<comment type="caution">
    <text evidence="1">The sequence shown here is derived from an EMBL/GenBank/DDBJ whole genome shotgun (WGS) entry which is preliminary data.</text>
</comment>
<dbReference type="EMBL" id="JBBEST010000006">
    <property type="protein sequence ID" value="MFM1347573.1"/>
    <property type="molecule type" value="Genomic_DNA"/>
</dbReference>
<dbReference type="InterPro" id="IPR013783">
    <property type="entry name" value="Ig-like_fold"/>
</dbReference>
<dbReference type="SUPFAM" id="SSF49373">
    <property type="entry name" value="Invasin/intimin cell-adhesion fragments"/>
    <property type="match status" value="1"/>
</dbReference>
<dbReference type="PANTHER" id="PTHR45982">
    <property type="entry name" value="REGULATOR OF CHROMOSOME CONDENSATION"/>
    <property type="match status" value="1"/>
</dbReference>
<keyword evidence="2" id="KW-1185">Reference proteome</keyword>
<dbReference type="Gene3D" id="2.60.40.10">
    <property type="entry name" value="Immunoglobulins"/>
    <property type="match status" value="1"/>
</dbReference>
<dbReference type="Gene3D" id="2.130.10.30">
    <property type="entry name" value="Regulator of chromosome condensation 1/beta-lactamase-inhibitor protein II"/>
    <property type="match status" value="3"/>
</dbReference>
<evidence type="ECO:0000313" key="2">
    <source>
        <dbReference type="Proteomes" id="UP001629523"/>
    </source>
</evidence>
<reference evidence="1 2" key="1">
    <citation type="journal article" date="2024" name="Infect. Genet. Evol.">
        <title>Characteristics and comparative genome analysis of Yersinia enterocolitica and related species associated with human infections in Switzerland 2019-2023.</title>
        <authorList>
            <person name="Stevens M.J.A."/>
            <person name="Horlbog J.A."/>
            <person name="Diethelm A."/>
            <person name="Stephan R."/>
            <person name="Nuesch-Inderbinen M."/>
        </authorList>
    </citation>
    <scope>NUCLEOTIDE SEQUENCE [LARGE SCALE GENOMIC DNA]</scope>
    <source>
        <strain evidence="1 2">N20-0302</strain>
    </source>
</reference>
<accession>A0ABW9F0C5</accession>
<dbReference type="GeneID" id="93972533"/>
<organism evidence="1 2">
    <name type="scientific">Yersinia proxima</name>
    <dbReference type="NCBI Taxonomy" id="2890316"/>
    <lineage>
        <taxon>Bacteria</taxon>
        <taxon>Pseudomonadati</taxon>
        <taxon>Pseudomonadota</taxon>
        <taxon>Gammaproteobacteria</taxon>
        <taxon>Enterobacterales</taxon>
        <taxon>Yersiniaceae</taxon>
        <taxon>Yersinia</taxon>
    </lineage>
</organism>
<dbReference type="RefSeq" id="WP_050075950.1">
    <property type="nucleotide sequence ID" value="NZ_CABHYG010000018.1"/>
</dbReference>
<protein>
    <submittedName>
        <fullName evidence="1">Uncharacterized protein</fullName>
    </submittedName>
</protein>
<gene>
    <name evidence="1" type="ORF">WFP14_13560</name>
</gene>
<dbReference type="InterPro" id="IPR009091">
    <property type="entry name" value="RCC1/BLIP-II"/>
</dbReference>
<dbReference type="PANTHER" id="PTHR45982:SF1">
    <property type="entry name" value="REGULATOR OF CHROMOSOME CONDENSATION"/>
    <property type="match status" value="1"/>
</dbReference>
<proteinExistence type="predicted"/>
<dbReference type="InterPro" id="IPR008964">
    <property type="entry name" value="Invasin/intimin_cell_adhesion"/>
</dbReference>
<dbReference type="SUPFAM" id="SSF50985">
    <property type="entry name" value="RCC1/BLIP-II"/>
    <property type="match status" value="1"/>
</dbReference>
<name>A0ABW9F0C5_9GAMM</name>